<accession>A0A1M6D6J2</accession>
<organism evidence="2 3">
    <name type="scientific">Hymenobacter daecheongensis DSM 21074</name>
    <dbReference type="NCBI Taxonomy" id="1121955"/>
    <lineage>
        <taxon>Bacteria</taxon>
        <taxon>Pseudomonadati</taxon>
        <taxon>Bacteroidota</taxon>
        <taxon>Cytophagia</taxon>
        <taxon>Cytophagales</taxon>
        <taxon>Hymenobacteraceae</taxon>
        <taxon>Hymenobacter</taxon>
    </lineage>
</organism>
<name>A0A1M6D6J2_9BACT</name>
<evidence type="ECO:0000256" key="1">
    <source>
        <dbReference type="SAM" id="SignalP"/>
    </source>
</evidence>
<dbReference type="STRING" id="1121955.SAMN02745146_1391"/>
<proteinExistence type="predicted"/>
<sequence length="270" mass="30260">MFRLLRLSALILLLAVHPALAQRRTVNGLGLRPNLQAEYALHGDDYVLVGISTPLSTGGYQGLNLDRLGLNAGYEHFWNARWSAGATLGADAYTATRNGGDVLYLFLDARPELFGRHWNTIGSFNFRQRLGVEYQVLGGPGSQNRALTSLRLDLDRLIPLGRLALRPRLAYEARAYLRLQRDETQEKERVIDFGTLRAELGVRVSPRFDFTPWVASQTTYLNTIPQFDANNNQISGGRTNVVTPVVGLDLRLTLFRGGTVFERRQLPTQH</sequence>
<evidence type="ECO:0008006" key="4">
    <source>
        <dbReference type="Google" id="ProtNLM"/>
    </source>
</evidence>
<keyword evidence="1" id="KW-0732">Signal</keyword>
<evidence type="ECO:0000313" key="3">
    <source>
        <dbReference type="Proteomes" id="UP000184418"/>
    </source>
</evidence>
<feature type="signal peptide" evidence="1">
    <location>
        <begin position="1"/>
        <end position="21"/>
    </location>
</feature>
<evidence type="ECO:0000313" key="2">
    <source>
        <dbReference type="EMBL" id="SHI68771.1"/>
    </source>
</evidence>
<protein>
    <recommendedName>
        <fullName evidence="4">Outer membrane protein beta-barrel domain-containing protein</fullName>
    </recommendedName>
</protein>
<reference evidence="2 3" key="1">
    <citation type="submission" date="2016-11" db="EMBL/GenBank/DDBJ databases">
        <authorList>
            <person name="Jaros S."/>
            <person name="Januszkiewicz K."/>
            <person name="Wedrychowicz H."/>
        </authorList>
    </citation>
    <scope>NUCLEOTIDE SEQUENCE [LARGE SCALE GENOMIC DNA]</scope>
    <source>
        <strain evidence="2 3">DSM 21074</strain>
    </source>
</reference>
<gene>
    <name evidence="2" type="ORF">SAMN02745146_1391</name>
</gene>
<dbReference type="OrthoDB" id="982903at2"/>
<dbReference type="AlphaFoldDB" id="A0A1M6D6J2"/>
<dbReference type="RefSeq" id="WP_143164034.1">
    <property type="nucleotide sequence ID" value="NZ_FQYN01000002.1"/>
</dbReference>
<feature type="chain" id="PRO_5012093268" description="Outer membrane protein beta-barrel domain-containing protein" evidence="1">
    <location>
        <begin position="22"/>
        <end position="270"/>
    </location>
</feature>
<dbReference type="EMBL" id="FQYN01000002">
    <property type="protein sequence ID" value="SHI68771.1"/>
    <property type="molecule type" value="Genomic_DNA"/>
</dbReference>
<dbReference type="Proteomes" id="UP000184418">
    <property type="component" value="Unassembled WGS sequence"/>
</dbReference>
<keyword evidence="3" id="KW-1185">Reference proteome</keyword>